<evidence type="ECO:0000313" key="2">
    <source>
        <dbReference type="EMBL" id="VFK79181.1"/>
    </source>
</evidence>
<protein>
    <submittedName>
        <fullName evidence="2">Uncharacterized protein</fullName>
    </submittedName>
</protein>
<evidence type="ECO:0000256" key="1">
    <source>
        <dbReference type="SAM" id="MobiDB-lite"/>
    </source>
</evidence>
<dbReference type="EMBL" id="CAADHB010000038">
    <property type="protein sequence ID" value="VFK79181.1"/>
    <property type="molecule type" value="Genomic_DNA"/>
</dbReference>
<gene>
    <name evidence="2" type="ORF">BECKSD772D_GA0070982_103829</name>
</gene>
<organism evidence="2">
    <name type="scientific">Candidatus Kentrum sp. SD</name>
    <dbReference type="NCBI Taxonomy" id="2126332"/>
    <lineage>
        <taxon>Bacteria</taxon>
        <taxon>Pseudomonadati</taxon>
        <taxon>Pseudomonadota</taxon>
        <taxon>Gammaproteobacteria</taxon>
        <taxon>Candidatus Kentrum</taxon>
    </lineage>
</organism>
<feature type="compositionally biased region" description="Polar residues" evidence="1">
    <location>
        <begin position="102"/>
        <end position="114"/>
    </location>
</feature>
<sequence>MWHSIVTMKDMAFGPIHAVWIAPDGGELLLLAEEQTLYWNAREDRALWSLRERRGGDGISPDGRIYRDLSSGLFYPLFGSHGGRESRAHATGGHIDVEDDQSGITVTDPQGRRQSLSHEGCANDKDPDDWRIITFCEFGDHILIACPCFLTVYASLP</sequence>
<proteinExistence type="predicted"/>
<name>A0A451BLM1_9GAMM</name>
<feature type="region of interest" description="Disordered" evidence="1">
    <location>
        <begin position="94"/>
        <end position="122"/>
    </location>
</feature>
<accession>A0A451BLM1</accession>
<dbReference type="AlphaFoldDB" id="A0A451BLM1"/>
<reference evidence="2" key="1">
    <citation type="submission" date="2019-02" db="EMBL/GenBank/DDBJ databases">
        <authorList>
            <person name="Gruber-Vodicka R. H."/>
            <person name="Seah K. B. B."/>
        </authorList>
    </citation>
    <scope>NUCLEOTIDE SEQUENCE</scope>
    <source>
        <strain evidence="2">BECK_S127</strain>
    </source>
</reference>